<protein>
    <submittedName>
        <fullName evidence="2">3-hydroxymyristoyl/3-hydroxydecanoyl-(Acyl carrier protein) dehydratase</fullName>
    </submittedName>
</protein>
<evidence type="ECO:0000259" key="1">
    <source>
        <dbReference type="Pfam" id="PF03756"/>
    </source>
</evidence>
<dbReference type="AlphaFoldDB" id="A0A852YUU3"/>
<dbReference type="RefSeq" id="WP_179534029.1">
    <property type="nucleotide sequence ID" value="NZ_JACBYW010000001.1"/>
</dbReference>
<dbReference type="EMBL" id="JACBYW010000001">
    <property type="protein sequence ID" value="NYH77502.1"/>
    <property type="molecule type" value="Genomic_DNA"/>
</dbReference>
<feature type="domain" description="A-factor biosynthesis hotdog" evidence="1">
    <location>
        <begin position="88"/>
        <end position="217"/>
    </location>
</feature>
<evidence type="ECO:0000313" key="2">
    <source>
        <dbReference type="EMBL" id="NYH77502.1"/>
    </source>
</evidence>
<evidence type="ECO:0000313" key="3">
    <source>
        <dbReference type="Proteomes" id="UP000548304"/>
    </source>
</evidence>
<comment type="caution">
    <text evidence="2">The sequence shown here is derived from an EMBL/GenBank/DDBJ whole genome shotgun (WGS) entry which is preliminary data.</text>
</comment>
<dbReference type="Proteomes" id="UP000548304">
    <property type="component" value="Unassembled WGS sequence"/>
</dbReference>
<organism evidence="2 3">
    <name type="scientific">Actinopolyspora biskrensis</name>
    <dbReference type="NCBI Taxonomy" id="1470178"/>
    <lineage>
        <taxon>Bacteria</taxon>
        <taxon>Bacillati</taxon>
        <taxon>Actinomycetota</taxon>
        <taxon>Actinomycetes</taxon>
        <taxon>Actinopolysporales</taxon>
        <taxon>Actinopolysporaceae</taxon>
        <taxon>Actinopolyspora</taxon>
    </lineage>
</organism>
<proteinExistence type="predicted"/>
<dbReference type="InterPro" id="IPR005509">
    <property type="entry name" value="AfsA_hotdog_dom"/>
</dbReference>
<keyword evidence="3" id="KW-1185">Reference proteome</keyword>
<dbReference type="SUPFAM" id="SSF54637">
    <property type="entry name" value="Thioesterase/thiol ester dehydrase-isomerase"/>
    <property type="match status" value="1"/>
</dbReference>
<dbReference type="InterPro" id="IPR029069">
    <property type="entry name" value="HotDog_dom_sf"/>
</dbReference>
<dbReference type="Pfam" id="PF03756">
    <property type="entry name" value="AfsA"/>
    <property type="match status" value="1"/>
</dbReference>
<reference evidence="2 3" key="1">
    <citation type="submission" date="2020-07" db="EMBL/GenBank/DDBJ databases">
        <title>Genomic Encyclopedia of Type Strains, Phase III (KMG-III): the genomes of soil and plant-associated and newly described type strains.</title>
        <authorList>
            <person name="Whitman W."/>
        </authorList>
    </citation>
    <scope>NUCLEOTIDE SEQUENCE [LARGE SCALE GENOMIC DNA]</scope>
    <source>
        <strain evidence="2 3">CECT 8576</strain>
    </source>
</reference>
<name>A0A852YUU3_9ACTN</name>
<sequence length="251" mass="27464">MGETHVWVVGDCFARFTGNENVMTTAEVSRWVRSRTTESDARGMVLHPALGVDRAMWRELARTVSRAGLEQVVLPQGAPPEPVGRHTVLKQQQDNVLVGDPHVSGNEVTGALLVPNDTEMLRDHTADQQHIPGMLLIEAVTQLITWAVGETVPPTADGTPRYAVMHRLRTEFHRFVFPLPVVLRARLTRDGEATDERVPLTAQVDIEQAERVTTACEIALNAFDPDAVFTVEAGQASKTVLRTAPVPGEAA</sequence>
<dbReference type="Gene3D" id="3.10.129.10">
    <property type="entry name" value="Hotdog Thioesterase"/>
    <property type="match status" value="1"/>
</dbReference>
<accession>A0A852YUU3</accession>
<gene>
    <name evidence="2" type="ORF">FHR84_000816</name>
</gene>